<feature type="region of interest" description="Disordered" evidence="1">
    <location>
        <begin position="110"/>
        <end position="166"/>
    </location>
</feature>
<reference evidence="2" key="1">
    <citation type="submission" date="2019-03" db="EMBL/GenBank/DDBJ databases">
        <title>WGS assembly of Setaria viridis.</title>
        <authorList>
            <person name="Huang P."/>
            <person name="Jenkins J."/>
            <person name="Grimwood J."/>
            <person name="Barry K."/>
            <person name="Healey A."/>
            <person name="Mamidi S."/>
            <person name="Sreedasyam A."/>
            <person name="Shu S."/>
            <person name="Feldman M."/>
            <person name="Wu J."/>
            <person name="Yu Y."/>
            <person name="Chen C."/>
            <person name="Johnson J."/>
            <person name="Rokhsar D."/>
            <person name="Baxter I."/>
            <person name="Schmutz J."/>
            <person name="Brutnell T."/>
            <person name="Kellogg E."/>
        </authorList>
    </citation>
    <scope>NUCLEOTIDE SEQUENCE [LARGE SCALE GENOMIC DNA]</scope>
</reference>
<dbReference type="EMBL" id="CM016555">
    <property type="protein sequence ID" value="TKW19974.1"/>
    <property type="molecule type" value="Genomic_DNA"/>
</dbReference>
<name>A0A4U6UXB2_SETVI</name>
<evidence type="ECO:0000313" key="2">
    <source>
        <dbReference type="EMBL" id="TKW19974.1"/>
    </source>
</evidence>
<accession>A0A4U6UXB2</accession>
<organism evidence="2 3">
    <name type="scientific">Setaria viridis</name>
    <name type="common">Green bristlegrass</name>
    <name type="synonym">Setaria italica subsp. viridis</name>
    <dbReference type="NCBI Taxonomy" id="4556"/>
    <lineage>
        <taxon>Eukaryota</taxon>
        <taxon>Viridiplantae</taxon>
        <taxon>Streptophyta</taxon>
        <taxon>Embryophyta</taxon>
        <taxon>Tracheophyta</taxon>
        <taxon>Spermatophyta</taxon>
        <taxon>Magnoliopsida</taxon>
        <taxon>Liliopsida</taxon>
        <taxon>Poales</taxon>
        <taxon>Poaceae</taxon>
        <taxon>PACMAD clade</taxon>
        <taxon>Panicoideae</taxon>
        <taxon>Panicodae</taxon>
        <taxon>Paniceae</taxon>
        <taxon>Cenchrinae</taxon>
        <taxon>Setaria</taxon>
    </lineage>
</organism>
<sequence length="166" mass="18405">MELLAAGLRRPELLTGGCGAQGGEKKRNRGRARPAAQFPQQCFLSGRCLACSLDVPLSVLLRVGRPREVRAGDRPEVWRAEQLREGPRHQQFSIALARSSGPAAARLVAPGQLAARSPVRRPPSRQREGGLERRKKRMEENRGRDNTGRKIEFNAGPLHETMGWMP</sequence>
<feature type="compositionally biased region" description="Basic and acidic residues" evidence="1">
    <location>
        <begin position="125"/>
        <end position="152"/>
    </location>
</feature>
<evidence type="ECO:0000256" key="1">
    <source>
        <dbReference type="SAM" id="MobiDB-lite"/>
    </source>
</evidence>
<dbReference type="AlphaFoldDB" id="A0A4U6UXB2"/>
<evidence type="ECO:0000313" key="3">
    <source>
        <dbReference type="Proteomes" id="UP000298652"/>
    </source>
</evidence>
<proteinExistence type="predicted"/>
<dbReference type="Proteomes" id="UP000298652">
    <property type="component" value="Chromosome 4"/>
</dbReference>
<dbReference type="Gramene" id="TKW19974">
    <property type="protein sequence ID" value="TKW19974"/>
    <property type="gene ID" value="SEVIR_4G055300v2"/>
</dbReference>
<keyword evidence="3" id="KW-1185">Reference proteome</keyword>
<gene>
    <name evidence="2" type="ORF">SEVIR_4G055300v2</name>
</gene>
<protein>
    <submittedName>
        <fullName evidence="2">Uncharacterized protein</fullName>
    </submittedName>
</protein>